<proteinExistence type="predicted"/>
<keyword evidence="5" id="KW-0472">Membrane</keyword>
<evidence type="ECO:0000256" key="7">
    <source>
        <dbReference type="ARBA" id="ARBA00023288"/>
    </source>
</evidence>
<evidence type="ECO:0000256" key="4">
    <source>
        <dbReference type="ARBA" id="ARBA00022622"/>
    </source>
</evidence>
<evidence type="ECO:0000313" key="10">
    <source>
        <dbReference type="EMBL" id="APD73256.1"/>
    </source>
</evidence>
<evidence type="ECO:0000256" key="8">
    <source>
        <dbReference type="SAM" id="MobiDB-lite"/>
    </source>
</evidence>
<feature type="compositionally biased region" description="Low complexity" evidence="8">
    <location>
        <begin position="459"/>
        <end position="469"/>
    </location>
</feature>
<evidence type="ECO:0000256" key="9">
    <source>
        <dbReference type="SAM" id="SignalP"/>
    </source>
</evidence>
<dbReference type="EMBL" id="KX699300">
    <property type="protein sequence ID" value="APD73256.1"/>
    <property type="molecule type" value="Genomic_DNA"/>
</dbReference>
<reference evidence="10" key="1">
    <citation type="submission" date="2016-08" db="EMBL/GenBank/DDBJ databases">
        <title>VSG repertoire of Trypanosoma brucei EATRO 1125.</title>
        <authorList>
            <person name="Cross G.A."/>
        </authorList>
    </citation>
    <scope>NUCLEOTIDE SEQUENCE</scope>
    <source>
        <strain evidence="10">EATRO 1125</strain>
    </source>
</reference>
<protein>
    <submittedName>
        <fullName evidence="10">Variant surface glycoprotein 1125.498</fullName>
    </submittedName>
</protein>
<comment type="function">
    <text evidence="1">VSG forms a coat on the surface of the parasite. The trypanosome evades the immune response of the host by expressing a series of antigenically distinct VSGs from an estimated 1000 VSG genes.</text>
</comment>
<dbReference type="VEuPathDB" id="TriTrypDB:Tb427_000089200"/>
<dbReference type="InterPro" id="IPR027446">
    <property type="entry name" value="VSG_C_dom_sf"/>
</dbReference>
<evidence type="ECO:0000256" key="2">
    <source>
        <dbReference type="ARBA" id="ARBA00004609"/>
    </source>
</evidence>
<evidence type="ECO:0000256" key="1">
    <source>
        <dbReference type="ARBA" id="ARBA00002523"/>
    </source>
</evidence>
<sequence length="488" mass="51576">MQPALYVLTFLALAAKRTNSQPGGTAAQAVTDRCSEAEYTKLIANSLENELSTAVKKSEQLTAEFKELTLAVAAQSDPKRSIGFSALAALAAARAAAARTAIQQNEQAILKAAKVLHKRAAQLLQIENTAPDRELTGAKKSFTAEQGTFGASTQRCTIEVTAATADAKKCASANQQKPALKLAAQQLATETHIKLTKDAMLGRRAIKITADAKGTVGDATGQFTTDNKCGTRDVAAASAGAGVWGILAFKTAADTELEATRIGSDGDSTKPCGENPAETEVLTVTADVTRYTICTARQLKIPRQPSVLEATVANLKGDRDMQLIAGALVGDQQAQKATEISDEAAEKTLKAAYGTEPDAIQKNFIAKLKEGDKTVKIADTTITGSIEVLSKGSKFATALAFFQGQAYRAQRLRTKISTSSDEEKKTGCEKETNKDDCNKKPGCKYNGGENKCEEDPAKTTTTPATTNTTGSDSFVIKKAPLLLAFLLL</sequence>
<dbReference type="VEuPathDB" id="TriTrypDB:Tb927.11.18850"/>
<dbReference type="GO" id="GO:0098552">
    <property type="term" value="C:side of membrane"/>
    <property type="evidence" value="ECO:0007669"/>
    <property type="project" value="UniProtKB-KW"/>
</dbReference>
<feature type="signal peptide" evidence="9">
    <location>
        <begin position="1"/>
        <end position="20"/>
    </location>
</feature>
<organism evidence="10">
    <name type="scientific">Trypanosoma brucei</name>
    <dbReference type="NCBI Taxonomy" id="5691"/>
    <lineage>
        <taxon>Eukaryota</taxon>
        <taxon>Discoba</taxon>
        <taxon>Euglenozoa</taxon>
        <taxon>Kinetoplastea</taxon>
        <taxon>Metakinetoplastina</taxon>
        <taxon>Trypanosomatida</taxon>
        <taxon>Trypanosomatidae</taxon>
        <taxon>Trypanosoma</taxon>
    </lineage>
</organism>
<dbReference type="SUPFAM" id="SSF118251">
    <property type="entry name" value="Variant surface glycoprotein MITAT 1.2, VSG 221, C-terminal domain"/>
    <property type="match status" value="1"/>
</dbReference>
<evidence type="ECO:0000256" key="5">
    <source>
        <dbReference type="ARBA" id="ARBA00023136"/>
    </source>
</evidence>
<feature type="chain" id="PRO_5012384972" evidence="9">
    <location>
        <begin position="21"/>
        <end position="488"/>
    </location>
</feature>
<keyword evidence="9" id="KW-0732">Signal</keyword>
<keyword evidence="3" id="KW-1003">Cell membrane</keyword>
<keyword evidence="4" id="KW-0336">GPI-anchor</keyword>
<evidence type="ECO:0000256" key="6">
    <source>
        <dbReference type="ARBA" id="ARBA00023180"/>
    </source>
</evidence>
<keyword evidence="7" id="KW-0449">Lipoprotein</keyword>
<feature type="region of interest" description="Disordered" evidence="8">
    <location>
        <begin position="447"/>
        <end position="469"/>
    </location>
</feature>
<evidence type="ECO:0000256" key="3">
    <source>
        <dbReference type="ARBA" id="ARBA00022475"/>
    </source>
</evidence>
<dbReference type="SUPFAM" id="SSF58087">
    <property type="entry name" value="Variant surface glycoprotein (N-terminal domain)"/>
    <property type="match status" value="1"/>
</dbReference>
<accession>A0A1J0R5Z4</accession>
<name>A0A1J0R5Z4_9TRYP</name>
<comment type="subcellular location">
    <subcellularLocation>
        <location evidence="2">Cell membrane</location>
        <topology evidence="2">Lipid-anchor</topology>
        <topology evidence="2">GPI-anchor</topology>
    </subcellularLocation>
</comment>
<dbReference type="GO" id="GO:0005886">
    <property type="term" value="C:plasma membrane"/>
    <property type="evidence" value="ECO:0007669"/>
    <property type="project" value="UniProtKB-SubCell"/>
</dbReference>
<keyword evidence="6" id="KW-0325">Glycoprotein</keyword>
<dbReference type="AlphaFoldDB" id="A0A1J0R5Z4"/>